<dbReference type="GO" id="GO:0006979">
    <property type="term" value="P:response to oxidative stress"/>
    <property type="evidence" value="ECO:0007669"/>
    <property type="project" value="UniProtKB-UniRule"/>
</dbReference>
<dbReference type="GO" id="GO:0140825">
    <property type="term" value="F:lactoperoxidase activity"/>
    <property type="evidence" value="ECO:0007669"/>
    <property type="project" value="UniProtKB-EC"/>
</dbReference>
<gene>
    <name evidence="20" type="ORF">MUK42_02630</name>
</gene>
<evidence type="ECO:0000256" key="7">
    <source>
        <dbReference type="ARBA" id="ARBA00023002"/>
    </source>
</evidence>
<dbReference type="GO" id="GO:0042744">
    <property type="term" value="P:hydrogen peroxide catabolic process"/>
    <property type="evidence" value="ECO:0007669"/>
    <property type="project" value="UniProtKB-KW"/>
</dbReference>
<evidence type="ECO:0000256" key="16">
    <source>
        <dbReference type="PIRSR" id="PIRSR600823-5"/>
    </source>
</evidence>
<evidence type="ECO:0000259" key="19">
    <source>
        <dbReference type="PROSITE" id="PS50873"/>
    </source>
</evidence>
<dbReference type="Gene3D" id="1.10.420.10">
    <property type="entry name" value="Peroxidase, domain 2"/>
    <property type="match status" value="1"/>
</dbReference>
<proteinExistence type="inferred from homology"/>
<dbReference type="OrthoDB" id="2113341at2759"/>
<evidence type="ECO:0000256" key="14">
    <source>
        <dbReference type="PIRSR" id="PIRSR600823-3"/>
    </source>
</evidence>
<evidence type="ECO:0000256" key="17">
    <source>
        <dbReference type="RuleBase" id="RU362060"/>
    </source>
</evidence>
<name>A0A9E7EKZ6_9LILI</name>
<evidence type="ECO:0000256" key="10">
    <source>
        <dbReference type="ARBA" id="ARBA00023283"/>
    </source>
</evidence>
<dbReference type="GO" id="GO:0046872">
    <property type="term" value="F:metal ion binding"/>
    <property type="evidence" value="ECO:0007669"/>
    <property type="project" value="UniProtKB-UniRule"/>
</dbReference>
<evidence type="ECO:0000256" key="15">
    <source>
        <dbReference type="PIRSR" id="PIRSR600823-4"/>
    </source>
</evidence>
<feature type="disulfide bond" evidence="16">
    <location>
        <begin position="37"/>
        <end position="117"/>
    </location>
</feature>
<evidence type="ECO:0000256" key="6">
    <source>
        <dbReference type="ARBA" id="ARBA00022837"/>
    </source>
</evidence>
<keyword evidence="21" id="KW-1185">Reference proteome</keyword>
<keyword evidence="8 14" id="KW-0408">Iron</keyword>
<dbReference type="InterPro" id="IPR019793">
    <property type="entry name" value="Peroxidases_heam-ligand_BS"/>
</dbReference>
<evidence type="ECO:0000256" key="5">
    <source>
        <dbReference type="ARBA" id="ARBA00022723"/>
    </source>
</evidence>
<dbReference type="InterPro" id="IPR033905">
    <property type="entry name" value="Secretory_peroxidase"/>
</dbReference>
<feature type="binding site" evidence="14">
    <location>
        <position position="72"/>
    </location>
    <ligand>
        <name>Ca(2+)</name>
        <dbReference type="ChEBI" id="CHEBI:29108"/>
        <label>1</label>
    </ligand>
</feature>
<dbReference type="PROSITE" id="PS00436">
    <property type="entry name" value="PEROXIDASE_2"/>
    <property type="match status" value="1"/>
</dbReference>
<feature type="chain" id="PRO_5039748587" description="Peroxidase" evidence="17">
    <location>
        <begin position="27"/>
        <end position="369"/>
    </location>
</feature>
<feature type="binding site" evidence="14">
    <location>
        <position position="78"/>
    </location>
    <ligand>
        <name>Ca(2+)</name>
        <dbReference type="ChEBI" id="CHEBI:29108"/>
        <label>1</label>
    </ligand>
</feature>
<feature type="signal peptide" evidence="17">
    <location>
        <begin position="1"/>
        <end position="26"/>
    </location>
</feature>
<evidence type="ECO:0000256" key="4">
    <source>
        <dbReference type="ARBA" id="ARBA00022617"/>
    </source>
</evidence>
<feature type="active site" description="Proton acceptor" evidence="12">
    <location>
        <position position="68"/>
    </location>
</feature>
<organism evidence="20 21">
    <name type="scientific">Musa troglodytarum</name>
    <name type="common">fe'i banana</name>
    <dbReference type="NCBI Taxonomy" id="320322"/>
    <lineage>
        <taxon>Eukaryota</taxon>
        <taxon>Viridiplantae</taxon>
        <taxon>Streptophyta</taxon>
        <taxon>Embryophyta</taxon>
        <taxon>Tracheophyta</taxon>
        <taxon>Spermatophyta</taxon>
        <taxon>Magnoliopsida</taxon>
        <taxon>Liliopsida</taxon>
        <taxon>Zingiberales</taxon>
        <taxon>Musaceae</taxon>
        <taxon>Musa</taxon>
    </lineage>
</organism>
<feature type="compositionally biased region" description="Low complexity" evidence="18">
    <location>
        <begin position="278"/>
        <end position="293"/>
    </location>
</feature>
<evidence type="ECO:0000256" key="13">
    <source>
        <dbReference type="PIRSR" id="PIRSR600823-2"/>
    </source>
</evidence>
<feature type="binding site" evidence="14">
    <location>
        <position position="76"/>
    </location>
    <ligand>
        <name>Ca(2+)</name>
        <dbReference type="ChEBI" id="CHEBI:29108"/>
        <label>1</label>
    </ligand>
</feature>
<feature type="binding site" evidence="13">
    <location>
        <position position="166"/>
    </location>
    <ligand>
        <name>substrate</name>
    </ligand>
</feature>
<comment type="function">
    <text evidence="17">Removal of H(2)O(2), oxidation of toxic reductants, biosynthesis and degradation of lignin, suberization, auxin catabolism, response to environmental stresses such as wounding, pathogen attack and oxidative stress.</text>
</comment>
<evidence type="ECO:0000256" key="8">
    <source>
        <dbReference type="ARBA" id="ARBA00023004"/>
    </source>
</evidence>
<accession>A0A9E7EKZ6</accession>
<dbReference type="InterPro" id="IPR010255">
    <property type="entry name" value="Haem_peroxidase_sf"/>
</dbReference>
<feature type="domain" description="Plant heme peroxidase family profile" evidence="19">
    <location>
        <begin position="27"/>
        <end position="273"/>
    </location>
</feature>
<feature type="region of interest" description="Disordered" evidence="18">
    <location>
        <begin position="278"/>
        <end position="328"/>
    </location>
</feature>
<feature type="disulfide bond" evidence="16">
    <location>
        <begin position="201"/>
        <end position="233"/>
    </location>
</feature>
<feature type="binding site" evidence="14">
    <location>
        <position position="254"/>
    </location>
    <ligand>
        <name>Ca(2+)</name>
        <dbReference type="ChEBI" id="CHEBI:29108"/>
        <label>2</label>
    </ligand>
</feature>
<keyword evidence="7 17" id="KW-0560">Oxidoreductase</keyword>
<keyword evidence="10" id="KW-0873">Pyrrolidone carboxylic acid</keyword>
<evidence type="ECO:0000256" key="12">
    <source>
        <dbReference type="PIRSR" id="PIRSR600823-1"/>
    </source>
</evidence>
<feature type="binding site" evidence="14">
    <location>
        <position position="251"/>
    </location>
    <ligand>
        <name>Ca(2+)</name>
        <dbReference type="ChEBI" id="CHEBI:29108"/>
        <label>2</label>
    </ligand>
</feature>
<dbReference type="SUPFAM" id="SSF48113">
    <property type="entry name" value="Heme-dependent peroxidases"/>
    <property type="match status" value="1"/>
</dbReference>
<dbReference type="PRINTS" id="PR00461">
    <property type="entry name" value="PLPEROXIDASE"/>
</dbReference>
<comment type="similarity">
    <text evidence="2">Belongs to the peroxidase family. Ascorbate peroxidase subfamily.</text>
</comment>
<feature type="binding site" evidence="14">
    <location>
        <position position="74"/>
    </location>
    <ligand>
        <name>Ca(2+)</name>
        <dbReference type="ChEBI" id="CHEBI:29108"/>
        <label>1</label>
    </ligand>
</feature>
<evidence type="ECO:0000313" key="21">
    <source>
        <dbReference type="Proteomes" id="UP001055439"/>
    </source>
</evidence>
<keyword evidence="9 16" id="KW-1015">Disulfide bond</keyword>
<keyword evidence="17" id="KW-0732">Signal</keyword>
<dbReference type="CDD" id="cd00693">
    <property type="entry name" value="secretory_peroxidase"/>
    <property type="match status" value="1"/>
</dbReference>
<evidence type="ECO:0000256" key="9">
    <source>
        <dbReference type="ARBA" id="ARBA00023157"/>
    </source>
</evidence>
<dbReference type="PROSITE" id="PS00435">
    <property type="entry name" value="PEROXIDASE_1"/>
    <property type="match status" value="1"/>
</dbReference>
<comment type="subcellular location">
    <subcellularLocation>
        <location evidence="17">Secreted</location>
    </subcellularLocation>
</comment>
<keyword evidence="17" id="KW-0964">Secreted</keyword>
<dbReference type="InterPro" id="IPR002016">
    <property type="entry name" value="Haem_peroxidase"/>
</dbReference>
<dbReference type="EMBL" id="CP097503">
    <property type="protein sequence ID" value="URD78681.1"/>
    <property type="molecule type" value="Genomic_DNA"/>
</dbReference>
<feature type="binding site" evidence="14">
    <location>
        <position position="259"/>
    </location>
    <ligand>
        <name>Ca(2+)</name>
        <dbReference type="ChEBI" id="CHEBI:29108"/>
        <label>2</label>
    </ligand>
</feature>
<dbReference type="PROSITE" id="PS50873">
    <property type="entry name" value="PEROXIDASE_4"/>
    <property type="match status" value="1"/>
</dbReference>
<dbReference type="InterPro" id="IPR000823">
    <property type="entry name" value="Peroxidase_pln"/>
</dbReference>
<dbReference type="PANTHER" id="PTHR31235">
    <property type="entry name" value="PEROXIDASE 25-RELATED"/>
    <property type="match status" value="1"/>
</dbReference>
<comment type="cofactor">
    <cofactor evidence="14 17">
        <name>Ca(2+)</name>
        <dbReference type="ChEBI" id="CHEBI:29108"/>
    </cofactor>
    <text evidence="14 17">Binds 2 calcium ions per subunit.</text>
</comment>
<feature type="compositionally biased region" description="Gly residues" evidence="18">
    <location>
        <begin position="294"/>
        <end position="304"/>
    </location>
</feature>
<feature type="site" description="Transition state stabilizer" evidence="15">
    <location>
        <position position="64"/>
    </location>
</feature>
<evidence type="ECO:0000313" key="20">
    <source>
        <dbReference type="EMBL" id="URD78681.1"/>
    </source>
</evidence>
<dbReference type="GO" id="GO:0020037">
    <property type="term" value="F:heme binding"/>
    <property type="evidence" value="ECO:0007669"/>
    <property type="project" value="UniProtKB-UniRule"/>
</dbReference>
<keyword evidence="3 17" id="KW-0575">Peroxidase</keyword>
<dbReference type="Pfam" id="PF00141">
    <property type="entry name" value="peroxidase"/>
    <property type="match status" value="1"/>
</dbReference>
<feature type="binding site" evidence="14">
    <location>
        <position position="69"/>
    </location>
    <ligand>
        <name>Ca(2+)</name>
        <dbReference type="ChEBI" id="CHEBI:29108"/>
        <label>1</label>
    </ligand>
</feature>
<dbReference type="Gene3D" id="1.10.520.10">
    <property type="match status" value="1"/>
</dbReference>
<evidence type="ECO:0000256" key="3">
    <source>
        <dbReference type="ARBA" id="ARBA00022559"/>
    </source>
</evidence>
<evidence type="ECO:0000256" key="11">
    <source>
        <dbReference type="ARBA" id="ARBA00023324"/>
    </source>
</evidence>
<feature type="binding site" evidence="14">
    <location>
        <position position="90"/>
    </location>
    <ligand>
        <name>Ca(2+)</name>
        <dbReference type="ChEBI" id="CHEBI:29108"/>
        <label>1</label>
    </ligand>
</feature>
<keyword evidence="11 17" id="KW-0376">Hydrogen peroxide</keyword>
<feature type="binding site" description="axial binding residue" evidence="14">
    <location>
        <position position="194"/>
    </location>
    <ligand>
        <name>heme b</name>
        <dbReference type="ChEBI" id="CHEBI:60344"/>
    </ligand>
    <ligandPart>
        <name>Fe</name>
        <dbReference type="ChEBI" id="CHEBI:18248"/>
    </ligandPart>
</feature>
<protein>
    <recommendedName>
        <fullName evidence="17">Peroxidase</fullName>
        <ecNumber evidence="17">1.11.1.7</ecNumber>
    </recommendedName>
</protein>
<sequence>MMMGCVSRSCWIVFMAVLAMASSTSASLHLGFYRKTCPSAEAIVRRTVSEAVANNPGLAAGLIRMHFHDCFVRGCDASLLLDSTPGNTAEKDAPPNNPSMRGFEVIDAAKAAVEASCPSTVSCADIIAFAARTRPTWPAASTILCPPEGATGGCHWTRRLSPRSLPNLTAAGLRDSFAKKGLSVDEMVTLSGAHSIGRAHCTAFARRLYNFNATHPQDPSMDPAFAAYLKSRCSPATVDFTSKDPTTLPLDAVTPGRLDNQYYKNLAKRRAAVLGSDAAGEPADGEAGAPGREAGVGLGGQVRGGHGEDGPHRGAHGKPGGDQEDVWGGEPSPVAPLLFIICLHKCHRIMLLVLFPIENKSMHDFVVSV</sequence>
<evidence type="ECO:0000256" key="18">
    <source>
        <dbReference type="SAM" id="MobiDB-lite"/>
    </source>
</evidence>
<dbReference type="Proteomes" id="UP001055439">
    <property type="component" value="Chromosome 10"/>
</dbReference>
<keyword evidence="4 17" id="KW-0349">Heme</keyword>
<comment type="catalytic activity">
    <reaction evidence="1 17">
        <text>2 a phenolic donor + H2O2 = 2 a phenolic radical donor + 2 H2O</text>
        <dbReference type="Rhea" id="RHEA:56136"/>
        <dbReference type="ChEBI" id="CHEBI:15377"/>
        <dbReference type="ChEBI" id="CHEBI:16240"/>
        <dbReference type="ChEBI" id="CHEBI:139520"/>
        <dbReference type="ChEBI" id="CHEBI:139521"/>
        <dbReference type="EC" id="1.11.1.7"/>
    </reaction>
</comment>
<dbReference type="FunFam" id="1.10.420.10:FF:000001">
    <property type="entry name" value="Peroxidase"/>
    <property type="match status" value="1"/>
</dbReference>
<comment type="similarity">
    <text evidence="17">Belongs to the peroxidase family. Classical plant (class III) peroxidase subfamily.</text>
</comment>
<dbReference type="AlphaFoldDB" id="A0A9E7EKZ6"/>
<evidence type="ECO:0000256" key="2">
    <source>
        <dbReference type="ARBA" id="ARBA00006873"/>
    </source>
</evidence>
<comment type="cofactor">
    <cofactor evidence="14 17">
        <name>heme b</name>
        <dbReference type="ChEBI" id="CHEBI:60344"/>
    </cofactor>
    <text evidence="14 17">Binds 1 heme b (iron(II)-protoporphyrin IX) group per subunit.</text>
</comment>
<reference evidence="20" key="1">
    <citation type="submission" date="2022-05" db="EMBL/GenBank/DDBJ databases">
        <title>The Musa troglodytarum L. genome provides insights into the mechanism of non-climacteric behaviour and enrichment of carotenoids.</title>
        <authorList>
            <person name="Wang J."/>
        </authorList>
    </citation>
    <scope>NUCLEOTIDE SEQUENCE</scope>
    <source>
        <tissue evidence="20">Leaf</tissue>
    </source>
</reference>
<dbReference type="EC" id="1.11.1.7" evidence="17"/>
<feature type="disulfide bond" evidence="16">
    <location>
        <begin position="70"/>
        <end position="75"/>
    </location>
</feature>
<dbReference type="GO" id="GO:0005576">
    <property type="term" value="C:extracellular region"/>
    <property type="evidence" value="ECO:0007669"/>
    <property type="project" value="UniProtKB-SubCell"/>
</dbReference>
<keyword evidence="6 14" id="KW-0106">Calcium</keyword>
<dbReference type="PRINTS" id="PR00458">
    <property type="entry name" value="PEROXIDASE"/>
</dbReference>
<dbReference type="InterPro" id="IPR019794">
    <property type="entry name" value="Peroxidases_AS"/>
</dbReference>
<evidence type="ECO:0000256" key="1">
    <source>
        <dbReference type="ARBA" id="ARBA00000189"/>
    </source>
</evidence>
<keyword evidence="5 14" id="KW-0479">Metal-binding</keyword>